<feature type="transmembrane region" description="Helical" evidence="1">
    <location>
        <begin position="40"/>
        <end position="58"/>
    </location>
</feature>
<gene>
    <name evidence="2" type="ORF">Enr13x_67440</name>
</gene>
<keyword evidence="1" id="KW-0812">Transmembrane</keyword>
<name>A0A518I136_9BACT</name>
<dbReference type="RefSeq" id="WP_145390971.1">
    <property type="nucleotide sequence ID" value="NZ_CP037423.1"/>
</dbReference>
<feature type="transmembrane region" description="Helical" evidence="1">
    <location>
        <begin position="73"/>
        <end position="103"/>
    </location>
</feature>
<feature type="transmembrane region" description="Helical" evidence="1">
    <location>
        <begin position="12"/>
        <end position="33"/>
    </location>
</feature>
<dbReference type="EMBL" id="CP037423">
    <property type="protein sequence ID" value="QDV46835.1"/>
    <property type="molecule type" value="Genomic_DNA"/>
</dbReference>
<dbReference type="AlphaFoldDB" id="A0A518I136"/>
<evidence type="ECO:0000313" key="3">
    <source>
        <dbReference type="Proteomes" id="UP000319004"/>
    </source>
</evidence>
<dbReference type="KEGG" id="snep:Enr13x_67440"/>
<evidence type="ECO:0000313" key="2">
    <source>
        <dbReference type="EMBL" id="QDV46835.1"/>
    </source>
</evidence>
<dbReference type="Proteomes" id="UP000319004">
    <property type="component" value="Chromosome"/>
</dbReference>
<proteinExistence type="predicted"/>
<sequence>METRDRDSTYLLLATSATFALSLLGLSAPWDALGWNSSTAIFFVPVFLASVYSGLHWFDVNTSSSLFGVTPRVWWLAAGVMLSAIFEPGILVLACVLAIGWWFRRQFQRAEEIAEAKTPVRR</sequence>
<keyword evidence="1" id="KW-1133">Transmembrane helix</keyword>
<reference evidence="2 3" key="1">
    <citation type="submission" date="2019-03" db="EMBL/GenBank/DDBJ databases">
        <title>Deep-cultivation of Planctomycetes and their phenomic and genomic characterization uncovers novel biology.</title>
        <authorList>
            <person name="Wiegand S."/>
            <person name="Jogler M."/>
            <person name="Boedeker C."/>
            <person name="Pinto D."/>
            <person name="Vollmers J."/>
            <person name="Rivas-Marin E."/>
            <person name="Kohn T."/>
            <person name="Peeters S.H."/>
            <person name="Heuer A."/>
            <person name="Rast P."/>
            <person name="Oberbeckmann S."/>
            <person name="Bunk B."/>
            <person name="Jeske O."/>
            <person name="Meyerdierks A."/>
            <person name="Storesund J.E."/>
            <person name="Kallscheuer N."/>
            <person name="Luecker S."/>
            <person name="Lage O.M."/>
            <person name="Pohl T."/>
            <person name="Merkel B.J."/>
            <person name="Hornburger P."/>
            <person name="Mueller R.-W."/>
            <person name="Bruemmer F."/>
            <person name="Labrenz M."/>
            <person name="Spormann A.M."/>
            <person name="Op den Camp H."/>
            <person name="Overmann J."/>
            <person name="Amann R."/>
            <person name="Jetten M.S.M."/>
            <person name="Mascher T."/>
            <person name="Medema M.H."/>
            <person name="Devos D.P."/>
            <person name="Kaster A.-K."/>
            <person name="Ovreas L."/>
            <person name="Rohde M."/>
            <person name="Galperin M.Y."/>
            <person name="Jogler C."/>
        </authorList>
    </citation>
    <scope>NUCLEOTIDE SEQUENCE [LARGE SCALE GENOMIC DNA]</scope>
    <source>
        <strain evidence="2 3">Enr13</strain>
    </source>
</reference>
<keyword evidence="1" id="KW-0472">Membrane</keyword>
<accession>A0A518I136</accession>
<organism evidence="2 3">
    <name type="scientific">Stieleria neptunia</name>
    <dbReference type="NCBI Taxonomy" id="2527979"/>
    <lineage>
        <taxon>Bacteria</taxon>
        <taxon>Pseudomonadati</taxon>
        <taxon>Planctomycetota</taxon>
        <taxon>Planctomycetia</taxon>
        <taxon>Pirellulales</taxon>
        <taxon>Pirellulaceae</taxon>
        <taxon>Stieleria</taxon>
    </lineage>
</organism>
<evidence type="ECO:0000256" key="1">
    <source>
        <dbReference type="SAM" id="Phobius"/>
    </source>
</evidence>
<keyword evidence="3" id="KW-1185">Reference proteome</keyword>
<protein>
    <submittedName>
        <fullName evidence="2">Uncharacterized protein</fullName>
    </submittedName>
</protein>